<keyword evidence="1" id="KW-0805">Transcription regulation</keyword>
<dbReference type="GO" id="GO:0003677">
    <property type="term" value="F:DNA binding"/>
    <property type="evidence" value="ECO:0007669"/>
    <property type="project" value="UniProtKB-KW"/>
</dbReference>
<dbReference type="PANTHER" id="PTHR42756:SF1">
    <property type="entry name" value="TRANSCRIPTIONAL REPRESSOR OF EMRAB OPERON"/>
    <property type="match status" value="1"/>
</dbReference>
<sequence length="232" mass="27521">MKSKYALFKQLIDLFEEYEQAEEHLDLLGFSRWMSDRLEEEPKINQKVVPKKKIPHNGASSSFLLELNEKARFLEIISRMARYHEFYTRKALKDLIINTRLEFLFLQSIDQMEKAKKTDLINTYHLEYTTGMDTIRRLKNNGLLDEKQDESDKRAKLLLLTEQGKQVLNQSIKRIADENTLFFAAISENKWKKVLPVLEEIDVFHDEVYQNHGDKPFAEISNLMDSLKHYYK</sequence>
<dbReference type="RefSeq" id="WP_107820540.1">
    <property type="nucleotide sequence ID" value="NZ_OY782574.1"/>
</dbReference>
<evidence type="ECO:0000313" key="5">
    <source>
        <dbReference type="EMBL" id="PTN10435.1"/>
    </source>
</evidence>
<evidence type="ECO:0000256" key="1">
    <source>
        <dbReference type="ARBA" id="ARBA00023015"/>
    </source>
</evidence>
<keyword evidence="3" id="KW-0804">Transcription</keyword>
<keyword evidence="6" id="KW-1185">Reference proteome</keyword>
<evidence type="ECO:0000259" key="4">
    <source>
        <dbReference type="PROSITE" id="PS50995"/>
    </source>
</evidence>
<dbReference type="SUPFAM" id="SSF46785">
    <property type="entry name" value="Winged helix' DNA-binding domain"/>
    <property type="match status" value="1"/>
</dbReference>
<dbReference type="Pfam" id="PF13463">
    <property type="entry name" value="HTH_27"/>
    <property type="match status" value="1"/>
</dbReference>
<dbReference type="InterPro" id="IPR000835">
    <property type="entry name" value="HTH_MarR-typ"/>
</dbReference>
<dbReference type="Proteomes" id="UP000243525">
    <property type="component" value="Unassembled WGS sequence"/>
</dbReference>
<dbReference type="GO" id="GO:0003700">
    <property type="term" value="F:DNA-binding transcription factor activity"/>
    <property type="evidence" value="ECO:0007669"/>
    <property type="project" value="InterPro"/>
</dbReference>
<name>A0A2T5C667_9BACT</name>
<dbReference type="Gene3D" id="1.10.10.10">
    <property type="entry name" value="Winged helix-like DNA-binding domain superfamily/Winged helix DNA-binding domain"/>
    <property type="match status" value="1"/>
</dbReference>
<gene>
    <name evidence="5" type="ORF">C8N47_10183</name>
</gene>
<evidence type="ECO:0000256" key="3">
    <source>
        <dbReference type="ARBA" id="ARBA00023163"/>
    </source>
</evidence>
<feature type="domain" description="HTH marR-type" evidence="4">
    <location>
        <begin position="70"/>
        <end position="203"/>
    </location>
</feature>
<organism evidence="5 6">
    <name type="scientific">Mangrovibacterium marinum</name>
    <dbReference type="NCBI Taxonomy" id="1639118"/>
    <lineage>
        <taxon>Bacteria</taxon>
        <taxon>Pseudomonadati</taxon>
        <taxon>Bacteroidota</taxon>
        <taxon>Bacteroidia</taxon>
        <taxon>Marinilabiliales</taxon>
        <taxon>Prolixibacteraceae</taxon>
        <taxon>Mangrovibacterium</taxon>
    </lineage>
</organism>
<comment type="caution">
    <text evidence="5">The sequence shown here is derived from an EMBL/GenBank/DDBJ whole genome shotgun (WGS) entry which is preliminary data.</text>
</comment>
<keyword evidence="2 5" id="KW-0238">DNA-binding</keyword>
<dbReference type="InterPro" id="IPR036388">
    <property type="entry name" value="WH-like_DNA-bd_sf"/>
</dbReference>
<dbReference type="EMBL" id="QAAD01000001">
    <property type="protein sequence ID" value="PTN10435.1"/>
    <property type="molecule type" value="Genomic_DNA"/>
</dbReference>
<protein>
    <submittedName>
        <fullName evidence="5">DNA-binding MarR family transcriptional regulator</fullName>
    </submittedName>
</protein>
<accession>A0A2T5C667</accession>
<dbReference type="InterPro" id="IPR036390">
    <property type="entry name" value="WH_DNA-bd_sf"/>
</dbReference>
<dbReference type="PANTHER" id="PTHR42756">
    <property type="entry name" value="TRANSCRIPTIONAL REGULATOR, MARR"/>
    <property type="match status" value="1"/>
</dbReference>
<dbReference type="PROSITE" id="PS50995">
    <property type="entry name" value="HTH_MARR_2"/>
    <property type="match status" value="1"/>
</dbReference>
<dbReference type="AlphaFoldDB" id="A0A2T5C667"/>
<reference evidence="5 6" key="1">
    <citation type="submission" date="2018-04" db="EMBL/GenBank/DDBJ databases">
        <title>Genomic Encyclopedia of Archaeal and Bacterial Type Strains, Phase II (KMG-II): from individual species to whole genera.</title>
        <authorList>
            <person name="Goeker M."/>
        </authorList>
    </citation>
    <scope>NUCLEOTIDE SEQUENCE [LARGE SCALE GENOMIC DNA]</scope>
    <source>
        <strain evidence="5 6">DSM 28823</strain>
    </source>
</reference>
<proteinExistence type="predicted"/>
<evidence type="ECO:0000256" key="2">
    <source>
        <dbReference type="ARBA" id="ARBA00023125"/>
    </source>
</evidence>
<dbReference type="OrthoDB" id="961069at2"/>
<evidence type="ECO:0000313" key="6">
    <source>
        <dbReference type="Proteomes" id="UP000243525"/>
    </source>
</evidence>